<reference evidence="1 2" key="1">
    <citation type="submission" date="2012-08" db="EMBL/GenBank/DDBJ databases">
        <title>Oryza genome evolution.</title>
        <authorList>
            <person name="Wing R.A."/>
        </authorList>
    </citation>
    <scope>NUCLEOTIDE SEQUENCE</scope>
</reference>
<dbReference type="EnsemblPlants" id="LPERR04G17240.1">
    <property type="protein sequence ID" value="LPERR04G17240.1"/>
    <property type="gene ID" value="LPERR04G17240"/>
</dbReference>
<evidence type="ECO:0000313" key="2">
    <source>
        <dbReference type="Proteomes" id="UP000032180"/>
    </source>
</evidence>
<keyword evidence="2" id="KW-1185">Reference proteome</keyword>
<protein>
    <submittedName>
        <fullName evidence="1">Uncharacterized protein</fullName>
    </submittedName>
</protein>
<reference evidence="1" key="3">
    <citation type="submission" date="2015-04" db="UniProtKB">
        <authorList>
            <consortium name="EnsemblPlants"/>
        </authorList>
    </citation>
    <scope>IDENTIFICATION</scope>
</reference>
<accession>A0A0D9W807</accession>
<evidence type="ECO:0000313" key="1">
    <source>
        <dbReference type="EnsemblPlants" id="LPERR04G17240.1"/>
    </source>
</evidence>
<sequence length="89" mass="10217">MESLVVTGRPLESLTRYLAARSRRELREMVAEPCYEEGQARKKMKRTSDESAPYEQCAKLSKLVGVDDGGVKRIFLRNNIILIENCKNR</sequence>
<dbReference type="Proteomes" id="UP000032180">
    <property type="component" value="Chromosome 4"/>
</dbReference>
<reference evidence="2" key="2">
    <citation type="submission" date="2013-12" db="EMBL/GenBank/DDBJ databases">
        <authorList>
            <person name="Yu Y."/>
            <person name="Lee S."/>
            <person name="de Baynast K."/>
            <person name="Wissotski M."/>
            <person name="Liu L."/>
            <person name="Talag J."/>
            <person name="Goicoechea J."/>
            <person name="Angelova A."/>
            <person name="Jetty R."/>
            <person name="Kudrna D."/>
            <person name="Golser W."/>
            <person name="Rivera L."/>
            <person name="Zhang J."/>
            <person name="Wing R."/>
        </authorList>
    </citation>
    <scope>NUCLEOTIDE SEQUENCE</scope>
</reference>
<dbReference type="AlphaFoldDB" id="A0A0D9W807"/>
<proteinExistence type="predicted"/>
<dbReference type="Gramene" id="LPERR04G17240.1">
    <property type="protein sequence ID" value="LPERR04G17240.1"/>
    <property type="gene ID" value="LPERR04G17240"/>
</dbReference>
<organism evidence="1 2">
    <name type="scientific">Leersia perrieri</name>
    <dbReference type="NCBI Taxonomy" id="77586"/>
    <lineage>
        <taxon>Eukaryota</taxon>
        <taxon>Viridiplantae</taxon>
        <taxon>Streptophyta</taxon>
        <taxon>Embryophyta</taxon>
        <taxon>Tracheophyta</taxon>
        <taxon>Spermatophyta</taxon>
        <taxon>Magnoliopsida</taxon>
        <taxon>Liliopsida</taxon>
        <taxon>Poales</taxon>
        <taxon>Poaceae</taxon>
        <taxon>BOP clade</taxon>
        <taxon>Oryzoideae</taxon>
        <taxon>Oryzeae</taxon>
        <taxon>Oryzinae</taxon>
        <taxon>Leersia</taxon>
    </lineage>
</organism>
<name>A0A0D9W807_9ORYZ</name>
<dbReference type="HOGENOM" id="CLU_2458063_0_0_1"/>